<dbReference type="Proteomes" id="UP001154282">
    <property type="component" value="Unassembled WGS sequence"/>
</dbReference>
<reference evidence="1" key="1">
    <citation type="submission" date="2022-08" db="EMBL/GenBank/DDBJ databases">
        <authorList>
            <person name="Gutierrez-Valencia J."/>
        </authorList>
    </citation>
    <scope>NUCLEOTIDE SEQUENCE</scope>
</reference>
<feature type="non-terminal residue" evidence="1">
    <location>
        <position position="79"/>
    </location>
</feature>
<accession>A0AAV0R7V6</accession>
<evidence type="ECO:0000313" key="1">
    <source>
        <dbReference type="EMBL" id="CAI0553276.1"/>
    </source>
</evidence>
<name>A0AAV0R7V6_9ROSI</name>
<gene>
    <name evidence="1" type="ORF">LITE_LOCUS46777</name>
</gene>
<dbReference type="AlphaFoldDB" id="A0AAV0R7V6"/>
<comment type="caution">
    <text evidence="1">The sequence shown here is derived from an EMBL/GenBank/DDBJ whole genome shotgun (WGS) entry which is preliminary data.</text>
</comment>
<sequence length="79" mass="8709">FARKDSRRRWRRSCGKELGDGLLKGSRAIASERKSFEWPQGGLISAQSKSVKGGRTHLTFNSVPGIPNTHSVCSKLHTS</sequence>
<evidence type="ECO:0000313" key="2">
    <source>
        <dbReference type="Proteomes" id="UP001154282"/>
    </source>
</evidence>
<protein>
    <submittedName>
        <fullName evidence="1">Uncharacterized protein</fullName>
    </submittedName>
</protein>
<feature type="non-terminal residue" evidence="1">
    <location>
        <position position="1"/>
    </location>
</feature>
<organism evidence="1 2">
    <name type="scientific">Linum tenue</name>
    <dbReference type="NCBI Taxonomy" id="586396"/>
    <lineage>
        <taxon>Eukaryota</taxon>
        <taxon>Viridiplantae</taxon>
        <taxon>Streptophyta</taxon>
        <taxon>Embryophyta</taxon>
        <taxon>Tracheophyta</taxon>
        <taxon>Spermatophyta</taxon>
        <taxon>Magnoliopsida</taxon>
        <taxon>eudicotyledons</taxon>
        <taxon>Gunneridae</taxon>
        <taxon>Pentapetalae</taxon>
        <taxon>rosids</taxon>
        <taxon>fabids</taxon>
        <taxon>Malpighiales</taxon>
        <taxon>Linaceae</taxon>
        <taxon>Linum</taxon>
    </lineage>
</organism>
<dbReference type="EMBL" id="CAMGYJ010000010">
    <property type="protein sequence ID" value="CAI0553276.1"/>
    <property type="molecule type" value="Genomic_DNA"/>
</dbReference>
<proteinExistence type="predicted"/>
<keyword evidence="2" id="KW-1185">Reference proteome</keyword>